<dbReference type="Proteomes" id="UP000045706">
    <property type="component" value="Unassembled WGS sequence"/>
</dbReference>
<feature type="compositionally biased region" description="Low complexity" evidence="1">
    <location>
        <begin position="707"/>
        <end position="718"/>
    </location>
</feature>
<feature type="compositionally biased region" description="Low complexity" evidence="1">
    <location>
        <begin position="929"/>
        <end position="941"/>
    </location>
</feature>
<feature type="compositionally biased region" description="Low complexity" evidence="1">
    <location>
        <begin position="899"/>
        <end position="919"/>
    </location>
</feature>
<feature type="compositionally biased region" description="Polar residues" evidence="1">
    <location>
        <begin position="158"/>
        <end position="180"/>
    </location>
</feature>
<proteinExistence type="predicted"/>
<protein>
    <recommendedName>
        <fullName evidence="4">Serine/threonine-protein kinase ppk6</fullName>
    </recommendedName>
</protein>
<feature type="compositionally biased region" description="Low complexity" evidence="1">
    <location>
        <begin position="57"/>
        <end position="74"/>
    </location>
</feature>
<feature type="compositionally biased region" description="Polar residues" evidence="1">
    <location>
        <begin position="852"/>
        <end position="868"/>
    </location>
</feature>
<feature type="compositionally biased region" description="Low complexity" evidence="1">
    <location>
        <begin position="274"/>
        <end position="294"/>
    </location>
</feature>
<dbReference type="PANTHER" id="PTHR42084:SF1">
    <property type="entry name" value="SERINE_THREONINE-PROTEIN KINASE PPK6"/>
    <property type="match status" value="1"/>
</dbReference>
<dbReference type="PANTHER" id="PTHR42084">
    <property type="entry name" value="YALI0E26631P"/>
    <property type="match status" value="1"/>
</dbReference>
<name>A0A0G4M6S0_VERLO</name>
<feature type="compositionally biased region" description="Acidic residues" evidence="1">
    <location>
        <begin position="829"/>
        <end position="848"/>
    </location>
</feature>
<feature type="compositionally biased region" description="Low complexity" evidence="1">
    <location>
        <begin position="304"/>
        <end position="316"/>
    </location>
</feature>
<feature type="compositionally biased region" description="Polar residues" evidence="1">
    <location>
        <begin position="783"/>
        <end position="805"/>
    </location>
</feature>
<organism evidence="2 3">
    <name type="scientific">Verticillium longisporum</name>
    <name type="common">Verticillium dahliae var. longisporum</name>
    <dbReference type="NCBI Taxonomy" id="100787"/>
    <lineage>
        <taxon>Eukaryota</taxon>
        <taxon>Fungi</taxon>
        <taxon>Dikarya</taxon>
        <taxon>Ascomycota</taxon>
        <taxon>Pezizomycotina</taxon>
        <taxon>Sordariomycetes</taxon>
        <taxon>Hypocreomycetidae</taxon>
        <taxon>Glomerellales</taxon>
        <taxon>Plectosphaerellaceae</taxon>
        <taxon>Verticillium</taxon>
    </lineage>
</organism>
<reference evidence="3" key="1">
    <citation type="submission" date="2015-05" db="EMBL/GenBank/DDBJ databases">
        <authorList>
            <person name="Fogelqvist Johan"/>
        </authorList>
    </citation>
    <scope>NUCLEOTIDE SEQUENCE [LARGE SCALE GENOMIC DNA]</scope>
</reference>
<feature type="compositionally biased region" description="Low complexity" evidence="1">
    <location>
        <begin position="82"/>
        <end position="93"/>
    </location>
</feature>
<accession>A0A0G4M6S0</accession>
<feature type="compositionally biased region" description="Low complexity" evidence="1">
    <location>
        <begin position="686"/>
        <end position="696"/>
    </location>
</feature>
<evidence type="ECO:0000313" key="2">
    <source>
        <dbReference type="EMBL" id="CRK29630.1"/>
    </source>
</evidence>
<feature type="compositionally biased region" description="Acidic residues" evidence="1">
    <location>
        <begin position="730"/>
        <end position="741"/>
    </location>
</feature>
<evidence type="ECO:0000313" key="3">
    <source>
        <dbReference type="Proteomes" id="UP000045706"/>
    </source>
</evidence>
<feature type="compositionally biased region" description="Acidic residues" evidence="1">
    <location>
        <begin position="104"/>
        <end position="116"/>
    </location>
</feature>
<feature type="region of interest" description="Disordered" evidence="1">
    <location>
        <begin position="678"/>
        <end position="1081"/>
    </location>
</feature>
<feature type="compositionally biased region" description="Polar residues" evidence="1">
    <location>
        <begin position="43"/>
        <end position="56"/>
    </location>
</feature>
<feature type="compositionally biased region" description="Polar residues" evidence="1">
    <location>
        <begin position="1048"/>
        <end position="1079"/>
    </location>
</feature>
<gene>
    <name evidence="2" type="ORF">BN1723_000547</name>
</gene>
<evidence type="ECO:0008006" key="4">
    <source>
        <dbReference type="Google" id="ProtNLM"/>
    </source>
</evidence>
<feature type="compositionally biased region" description="Polar residues" evidence="1">
    <location>
        <begin position="228"/>
        <end position="243"/>
    </location>
</feature>
<feature type="compositionally biased region" description="Polar residues" evidence="1">
    <location>
        <begin position="439"/>
        <end position="454"/>
    </location>
</feature>
<feature type="compositionally biased region" description="Low complexity" evidence="1">
    <location>
        <begin position="13"/>
        <end position="26"/>
    </location>
</feature>
<sequence>MSADLFAEFNTFSSKPQSQQSQQTGQPHPVTQQQQKADPFDFFTSSNASAQVNQPVQAWPQSQNQSQRQSQTDSFGGWGDFSSLSASQVSQQQPRPPVPATAAEGDDDDGWGDFEVAEVPPEPSRTPALEPSIAAPLPPANISAPPTRTRVHRASTLDLMTNSLVPVEGQSDSRQPSPSLLKSAVVQASKPKQPKPKDPNVLFDAEDSDVEVDDDDDFGEFEVGETMFAQSSQQPSKPWQHQPKSPPWHNQPKSPPWHNQPKSPPWRNAPQPREQQSQVASLASLDLLSLEDPPVTQPKRHVSHLSSLSVASSTSTYPQAPKSPSFSDRNPFPGLALKTPTSPNFPKEPANNPESPTPVTAWPAFGRTSPKKEVQSQSKEAANPNDHWSPFEDFSPMPGQQKNDIDSKEPPESWDWDAVDGVETSSSKPAVKPMANTARKVQNANTSGSDATPPTNIPPPSVLLSIFPELLALANTSLFKPAASQPTSIKDRIASDPGTIAFLQGYLALAGVAARIIAGRKLRWHRDKFLAQGMAISSAGAKGMKLAGVDRAQTAREDREAADVVDVWKEHVGRLRSAVAAARSAPGGQQLRVPDLAENMAVTTAKVVPTAPKACLRLAKSTPAFNASFHQDAHDKLKQPDKALDLENTGQPHPVTQQQQKADPFDFFASSNASAQVNQPVQALAQSQSQSQRQSQTDSFGGWGDFSSLSASQVSQQQPQPPVPATAAGGDDDDGWGDFEVAETPSEPSRTPALEPPIAAPVLPANISAPPTRTRVHRASTLDLMTNSLVPVEGQSDSRQPSPSLLKSAVVQASKPKQPKPKDPNVLFDAEDSDMEVDDDDDFGEFEVGETMSAQSSQQPSKPWQHQPKSPPWHNQPKSPPWHNQPKSPPWRNAPQPREQQSQVASLASLDLLSLEDPPVTQPKRHVSHLSSLSVASSTSTYPQAPKSPSFSDRNPFPGLALKTPTSPNFPKEPANNPESPTPVTAWPAFGQTSPKKEGKSQSNEAANPNDHWSPFEDFSPMPGQQKNAIDSKEPPESWDWDAVDGVDTSSSKPAVKTTTNTTRKVQNADSSVSDATPPTNIPPPSVLLSIFPELLALANTSLFKPAASQPTSIKDRIASDPGTIAFLQGYLALAAVAARIIAGRKLRWHRDKFLAQGMAISSAGAKGMKLAGVDRAQTAREDREAADVVDVWKEHVGRLRSAVAAAKSAPGGQQLRVPDLAENMAVTTAKVVPTAPKACLVCGLKRDERVGKVDFDVEDSFGEWWVDHWGHRACKNFWTEHEKQLRQR</sequence>
<feature type="region of interest" description="Disordered" evidence="1">
    <location>
        <begin position="1"/>
        <end position="457"/>
    </location>
</feature>
<dbReference type="EMBL" id="CVQI01022223">
    <property type="protein sequence ID" value="CRK29630.1"/>
    <property type="molecule type" value="Genomic_DNA"/>
</dbReference>
<evidence type="ECO:0000256" key="1">
    <source>
        <dbReference type="SAM" id="MobiDB-lite"/>
    </source>
</evidence>
<feature type="compositionally biased region" description="Acidic residues" evidence="1">
    <location>
        <begin position="204"/>
        <end position="223"/>
    </location>
</feature>